<keyword evidence="4" id="KW-1185">Reference proteome</keyword>
<evidence type="ECO:0000313" key="3">
    <source>
        <dbReference type="EMBL" id="TFY78421.1"/>
    </source>
</evidence>
<protein>
    <recommendedName>
        <fullName evidence="2">Amidohydrolase 3 domain-containing protein</fullName>
    </recommendedName>
</protein>
<keyword evidence="1" id="KW-0472">Membrane</keyword>
<reference evidence="3 4" key="1">
    <citation type="submission" date="2019-02" db="EMBL/GenBank/DDBJ databases">
        <title>Genome sequencing of the rare red list fungi Hericium alpestre (H. flagellum).</title>
        <authorList>
            <person name="Buettner E."/>
            <person name="Kellner H."/>
        </authorList>
    </citation>
    <scope>NUCLEOTIDE SEQUENCE [LARGE SCALE GENOMIC DNA]</scope>
    <source>
        <strain evidence="3 4">DSM 108284</strain>
    </source>
</reference>
<dbReference type="AlphaFoldDB" id="A0A4Y9ZWX8"/>
<dbReference type="EMBL" id="SFCI01000685">
    <property type="protein sequence ID" value="TFY78421.1"/>
    <property type="molecule type" value="Genomic_DNA"/>
</dbReference>
<dbReference type="Gene3D" id="2.30.40.10">
    <property type="entry name" value="Urease, subunit C, domain 1"/>
    <property type="match status" value="1"/>
</dbReference>
<gene>
    <name evidence="3" type="ORF">EWM64_g5591</name>
</gene>
<accession>A0A4Y9ZWX8</accession>
<dbReference type="PANTHER" id="PTHR22642:SF2">
    <property type="entry name" value="PROTEIN LONG AFTER FAR-RED 3"/>
    <property type="match status" value="1"/>
</dbReference>
<dbReference type="InterPro" id="IPR011059">
    <property type="entry name" value="Metal-dep_hydrolase_composite"/>
</dbReference>
<evidence type="ECO:0000313" key="4">
    <source>
        <dbReference type="Proteomes" id="UP000298061"/>
    </source>
</evidence>
<name>A0A4Y9ZWX8_9AGAM</name>
<dbReference type="Proteomes" id="UP000298061">
    <property type="component" value="Unassembled WGS sequence"/>
</dbReference>
<feature type="transmembrane region" description="Helical" evidence="1">
    <location>
        <begin position="26"/>
        <end position="43"/>
    </location>
</feature>
<feature type="domain" description="Amidohydrolase 3" evidence="2">
    <location>
        <begin position="160"/>
        <end position="256"/>
    </location>
</feature>
<dbReference type="InterPro" id="IPR013108">
    <property type="entry name" value="Amidohydro_3"/>
</dbReference>
<proteinExistence type="predicted"/>
<evidence type="ECO:0000256" key="1">
    <source>
        <dbReference type="SAM" id="Phobius"/>
    </source>
</evidence>
<keyword evidence="1" id="KW-1133">Transmembrane helix</keyword>
<sequence>MEKSTSRGIPTPPDPSHASLQPRRQVIVVIALLAALVYKLFLLPDVASTTSAPGTTYALCTEADGIYTVDLQESKAQCLLVSGDLIVATGSESYIRAFWTDLGTSENLRIMRTKEGAIVVPGLADAHAHVLEWGFKEQLPLEGCASVGGRLRREPLLHGRSIVLSRVDGHAYWVSHSVLEQLGDLPGDVEGGLITRDGDGRPAGVFVDNAMALVPIPPWTEAQMAEYFDIAMRDALSVGLTSIHDAWSSPEAIQFFKKYGLALYEGAVSH</sequence>
<dbReference type="GO" id="GO:0016810">
    <property type="term" value="F:hydrolase activity, acting on carbon-nitrogen (but not peptide) bonds"/>
    <property type="evidence" value="ECO:0007669"/>
    <property type="project" value="InterPro"/>
</dbReference>
<organism evidence="3 4">
    <name type="scientific">Hericium alpestre</name>
    <dbReference type="NCBI Taxonomy" id="135208"/>
    <lineage>
        <taxon>Eukaryota</taxon>
        <taxon>Fungi</taxon>
        <taxon>Dikarya</taxon>
        <taxon>Basidiomycota</taxon>
        <taxon>Agaricomycotina</taxon>
        <taxon>Agaricomycetes</taxon>
        <taxon>Russulales</taxon>
        <taxon>Hericiaceae</taxon>
        <taxon>Hericium</taxon>
    </lineage>
</organism>
<evidence type="ECO:0000259" key="2">
    <source>
        <dbReference type="Pfam" id="PF07969"/>
    </source>
</evidence>
<dbReference type="Pfam" id="PF07969">
    <property type="entry name" value="Amidohydro_3"/>
    <property type="match status" value="1"/>
</dbReference>
<comment type="caution">
    <text evidence="3">The sequence shown here is derived from an EMBL/GenBank/DDBJ whole genome shotgun (WGS) entry which is preliminary data.</text>
</comment>
<keyword evidence="1" id="KW-0812">Transmembrane</keyword>
<dbReference type="PANTHER" id="PTHR22642">
    <property type="entry name" value="IMIDAZOLONEPROPIONASE"/>
    <property type="match status" value="1"/>
</dbReference>
<dbReference type="OrthoDB" id="3501663at2759"/>
<dbReference type="STRING" id="135208.A0A4Y9ZWX8"/>